<evidence type="ECO:0000256" key="5">
    <source>
        <dbReference type="ARBA" id="ARBA00022723"/>
    </source>
</evidence>
<evidence type="ECO:0000256" key="6">
    <source>
        <dbReference type="ARBA" id="ARBA00022801"/>
    </source>
</evidence>
<evidence type="ECO:0000256" key="4">
    <source>
        <dbReference type="ARBA" id="ARBA00022722"/>
    </source>
</evidence>
<evidence type="ECO:0000256" key="1">
    <source>
        <dbReference type="ARBA" id="ARBA00001968"/>
    </source>
</evidence>
<evidence type="ECO:0000313" key="10">
    <source>
        <dbReference type="RefSeq" id="XP_014670057.1"/>
    </source>
</evidence>
<evidence type="ECO:0000256" key="3">
    <source>
        <dbReference type="ARBA" id="ARBA00006958"/>
    </source>
</evidence>
<reference evidence="10" key="1">
    <citation type="submission" date="2025-08" db="UniProtKB">
        <authorList>
            <consortium name="RefSeq"/>
        </authorList>
    </citation>
    <scope>IDENTIFICATION</scope>
</reference>
<name>A0ABM1ECY6_PRICU</name>
<proteinExistence type="inferred from homology"/>
<dbReference type="Proteomes" id="UP000695022">
    <property type="component" value="Unplaced"/>
</dbReference>
<dbReference type="InterPro" id="IPR045249">
    <property type="entry name" value="HARBI1-like"/>
</dbReference>
<accession>A0ABM1ECY6</accession>
<evidence type="ECO:0000313" key="9">
    <source>
        <dbReference type="Proteomes" id="UP000695022"/>
    </source>
</evidence>
<keyword evidence="5" id="KW-0479">Metal-binding</keyword>
<dbReference type="PANTHER" id="PTHR22930">
    <property type="match status" value="1"/>
</dbReference>
<comment type="similarity">
    <text evidence="3">Belongs to the HARBI1 family.</text>
</comment>
<organism evidence="9 10">
    <name type="scientific">Priapulus caudatus</name>
    <name type="common">Priapulid worm</name>
    <dbReference type="NCBI Taxonomy" id="37621"/>
    <lineage>
        <taxon>Eukaryota</taxon>
        <taxon>Metazoa</taxon>
        <taxon>Ecdysozoa</taxon>
        <taxon>Scalidophora</taxon>
        <taxon>Priapulida</taxon>
        <taxon>Priapulimorpha</taxon>
        <taxon>Priapulimorphida</taxon>
        <taxon>Priapulidae</taxon>
        <taxon>Priapulus</taxon>
    </lineage>
</organism>
<dbReference type="PANTHER" id="PTHR22930:SF85">
    <property type="entry name" value="GH03217P-RELATED"/>
    <property type="match status" value="1"/>
</dbReference>
<feature type="domain" description="DDE Tnp4" evidence="8">
    <location>
        <begin position="194"/>
        <end position="347"/>
    </location>
</feature>
<comment type="cofactor">
    <cofactor evidence="1">
        <name>a divalent metal cation</name>
        <dbReference type="ChEBI" id="CHEBI:60240"/>
    </cofactor>
</comment>
<comment type="subcellular location">
    <subcellularLocation>
        <location evidence="2">Nucleus</location>
    </subcellularLocation>
</comment>
<keyword evidence="7" id="KW-0539">Nucleus</keyword>
<sequence length="393" mass="45146">MGFSTDRGSLKMAAPMQNRASACFYEFLSMIMDDDEQILLRQLSLMMSTQALGVVDKFPVQLPKILQYAENIVPQYNFDDFRYHYRLSRESFQYLLEQLGPRLIATNIGGDVAVLPQKMMLIFVWYMATQESMRETAHLFGISISTTHGIIMKILDIVTDSANQFIQWPTLDEQERISRELQEEYIIDGAIGYIDGTHIRLNHRIKEDQDYINRKKFPSIQLQIVVDPKMRIINANAGWPGCVNDARVLSNCVLYQKAERGELFGDGKFIIGDSAYPVRGWLIPVIKDNGRITPAQRKFNGCLSSMRQLVERVIGHLKGRFRRLRCVHIYRAEIATKLIIAACVLHNVCIANREDLDEFIENDLEDNRGNMNFGIQNNNEGIVLRDQLVALFE</sequence>
<protein>
    <submittedName>
        <fullName evidence="10">Nuclease HARBI1</fullName>
    </submittedName>
</protein>
<evidence type="ECO:0000256" key="2">
    <source>
        <dbReference type="ARBA" id="ARBA00004123"/>
    </source>
</evidence>
<dbReference type="Pfam" id="PF13359">
    <property type="entry name" value="DDE_Tnp_4"/>
    <property type="match status" value="1"/>
</dbReference>
<keyword evidence="4" id="KW-0540">Nuclease</keyword>
<gene>
    <name evidence="10" type="primary">LOC106811050</name>
</gene>
<keyword evidence="6" id="KW-0378">Hydrolase</keyword>
<evidence type="ECO:0000256" key="7">
    <source>
        <dbReference type="ARBA" id="ARBA00023242"/>
    </source>
</evidence>
<dbReference type="GeneID" id="106811050"/>
<evidence type="ECO:0000259" key="8">
    <source>
        <dbReference type="Pfam" id="PF13359"/>
    </source>
</evidence>
<keyword evidence="9" id="KW-1185">Reference proteome</keyword>
<dbReference type="InterPro" id="IPR027806">
    <property type="entry name" value="HARBI1_dom"/>
</dbReference>
<dbReference type="RefSeq" id="XP_014670057.1">
    <property type="nucleotide sequence ID" value="XM_014814571.1"/>
</dbReference>